<name>A0A4Z1P289_9PEZI</name>
<dbReference type="AlphaFoldDB" id="A0A4Z1P289"/>
<evidence type="ECO:0000256" key="1">
    <source>
        <dbReference type="SAM" id="SignalP"/>
    </source>
</evidence>
<organism evidence="2 3">
    <name type="scientific">Venturia nashicola</name>
    <dbReference type="NCBI Taxonomy" id="86259"/>
    <lineage>
        <taxon>Eukaryota</taxon>
        <taxon>Fungi</taxon>
        <taxon>Dikarya</taxon>
        <taxon>Ascomycota</taxon>
        <taxon>Pezizomycotina</taxon>
        <taxon>Dothideomycetes</taxon>
        <taxon>Pleosporomycetidae</taxon>
        <taxon>Venturiales</taxon>
        <taxon>Venturiaceae</taxon>
        <taxon>Venturia</taxon>
    </lineage>
</organism>
<gene>
    <name evidence="2" type="ORF">E6O75_ATG10599</name>
</gene>
<dbReference type="EMBL" id="SNSC02000015">
    <property type="protein sequence ID" value="TID17954.1"/>
    <property type="molecule type" value="Genomic_DNA"/>
</dbReference>
<feature type="signal peptide" evidence="1">
    <location>
        <begin position="1"/>
        <end position="17"/>
    </location>
</feature>
<keyword evidence="3" id="KW-1185">Reference proteome</keyword>
<evidence type="ECO:0000313" key="3">
    <source>
        <dbReference type="Proteomes" id="UP000298493"/>
    </source>
</evidence>
<sequence>MKSTSVIAVLFAVGATAQIVPSPYTFTCITSFEPNPPGPDGKRPPGVYPRGSCYKIHRPVGEQAMHARFTVQTSPERVGTPTVVDTPPALDRLLHLVVHVGQGGGGTVGIARNRNTQRAMAEVKEWSNGQFPKAYPLAIMTNLHV</sequence>
<protein>
    <submittedName>
        <fullName evidence="2">Uncharacterized protein</fullName>
    </submittedName>
</protein>
<accession>A0A4Z1P289</accession>
<reference evidence="2 3" key="1">
    <citation type="submission" date="2019-04" db="EMBL/GenBank/DDBJ databases">
        <title>High contiguity whole genome sequence and gene annotation resource for two Venturia nashicola isolates.</title>
        <authorList>
            <person name="Prokchorchik M."/>
            <person name="Won K."/>
            <person name="Lee Y."/>
            <person name="Choi E.D."/>
            <person name="Segonzac C."/>
            <person name="Sohn K.H."/>
        </authorList>
    </citation>
    <scope>NUCLEOTIDE SEQUENCE [LARGE SCALE GENOMIC DNA]</scope>
    <source>
        <strain evidence="2 3">PRI2</strain>
    </source>
</reference>
<feature type="chain" id="PRO_5021326318" evidence="1">
    <location>
        <begin position="18"/>
        <end position="145"/>
    </location>
</feature>
<dbReference type="Proteomes" id="UP000298493">
    <property type="component" value="Unassembled WGS sequence"/>
</dbReference>
<proteinExistence type="predicted"/>
<evidence type="ECO:0000313" key="2">
    <source>
        <dbReference type="EMBL" id="TID17954.1"/>
    </source>
</evidence>
<comment type="caution">
    <text evidence="2">The sequence shown here is derived from an EMBL/GenBank/DDBJ whole genome shotgun (WGS) entry which is preliminary data.</text>
</comment>
<keyword evidence="1" id="KW-0732">Signal</keyword>